<keyword evidence="10" id="KW-1185">Reference proteome</keyword>
<keyword evidence="9" id="KW-0547">Nucleotide-binding</keyword>
<feature type="transmembrane region" description="Helical" evidence="6">
    <location>
        <begin position="289"/>
        <end position="311"/>
    </location>
</feature>
<reference evidence="9 10" key="1">
    <citation type="submission" date="2018-04" db="EMBL/GenBank/DDBJ databases">
        <title>Adhaeribacter sp. HMF7616 genome sequencing and assembly.</title>
        <authorList>
            <person name="Kang H."/>
            <person name="Kang J."/>
            <person name="Cha I."/>
            <person name="Kim H."/>
            <person name="Joh K."/>
        </authorList>
    </citation>
    <scope>NUCLEOTIDE SEQUENCE [LARGE SCALE GENOMIC DNA]</scope>
    <source>
        <strain evidence="9 10">HMF7616</strain>
    </source>
</reference>
<evidence type="ECO:0000256" key="4">
    <source>
        <dbReference type="ARBA" id="ARBA00022989"/>
    </source>
</evidence>
<evidence type="ECO:0000256" key="2">
    <source>
        <dbReference type="ARBA" id="ARBA00022475"/>
    </source>
</evidence>
<keyword evidence="2" id="KW-1003">Cell membrane</keyword>
<feature type="transmembrane region" description="Helical" evidence="6">
    <location>
        <begin position="431"/>
        <end position="452"/>
    </location>
</feature>
<dbReference type="InterPro" id="IPR025857">
    <property type="entry name" value="MacB_PCD"/>
</dbReference>
<dbReference type="GO" id="GO:0005886">
    <property type="term" value="C:plasma membrane"/>
    <property type="evidence" value="ECO:0007669"/>
    <property type="project" value="UniProtKB-SubCell"/>
</dbReference>
<proteinExistence type="predicted"/>
<evidence type="ECO:0000313" key="9">
    <source>
        <dbReference type="EMBL" id="RDC65544.1"/>
    </source>
</evidence>
<keyword evidence="5 6" id="KW-0472">Membrane</keyword>
<evidence type="ECO:0000259" key="8">
    <source>
        <dbReference type="Pfam" id="PF12704"/>
    </source>
</evidence>
<keyword evidence="3 6" id="KW-0812">Transmembrane</keyword>
<feature type="transmembrane region" description="Helical" evidence="6">
    <location>
        <begin position="340"/>
        <end position="363"/>
    </location>
</feature>
<dbReference type="RefSeq" id="WP_115374536.1">
    <property type="nucleotide sequence ID" value="NZ_QASA01000001.1"/>
</dbReference>
<evidence type="ECO:0000256" key="6">
    <source>
        <dbReference type="SAM" id="Phobius"/>
    </source>
</evidence>
<evidence type="ECO:0000256" key="5">
    <source>
        <dbReference type="ARBA" id="ARBA00023136"/>
    </source>
</evidence>
<dbReference type="Pfam" id="PF02687">
    <property type="entry name" value="FtsX"/>
    <property type="match status" value="2"/>
</dbReference>
<dbReference type="PANTHER" id="PTHR30572:SF18">
    <property type="entry name" value="ABC-TYPE MACROLIDE FAMILY EXPORT SYSTEM PERMEASE COMPONENT 2"/>
    <property type="match status" value="1"/>
</dbReference>
<dbReference type="InterPro" id="IPR003838">
    <property type="entry name" value="ABC3_permease_C"/>
</dbReference>
<evidence type="ECO:0000259" key="7">
    <source>
        <dbReference type="Pfam" id="PF02687"/>
    </source>
</evidence>
<protein>
    <submittedName>
        <fullName evidence="9">Macrolide export ATP-binding/permease protein MacB</fullName>
    </submittedName>
</protein>
<evidence type="ECO:0000256" key="1">
    <source>
        <dbReference type="ARBA" id="ARBA00004651"/>
    </source>
</evidence>
<dbReference type="GO" id="GO:0005524">
    <property type="term" value="F:ATP binding"/>
    <property type="evidence" value="ECO:0007669"/>
    <property type="project" value="UniProtKB-KW"/>
</dbReference>
<comment type="caution">
    <text evidence="9">The sequence shown here is derived from an EMBL/GenBank/DDBJ whole genome shotgun (WGS) entry which is preliminary data.</text>
</comment>
<feature type="transmembrane region" description="Helical" evidence="6">
    <location>
        <begin position="782"/>
        <end position="804"/>
    </location>
</feature>
<dbReference type="Pfam" id="PF12704">
    <property type="entry name" value="MacB_PCD"/>
    <property type="match status" value="1"/>
</dbReference>
<dbReference type="GO" id="GO:0022857">
    <property type="term" value="F:transmembrane transporter activity"/>
    <property type="evidence" value="ECO:0007669"/>
    <property type="project" value="TreeGrafter"/>
</dbReference>
<dbReference type="EMBL" id="QASA01000001">
    <property type="protein sequence ID" value="RDC65544.1"/>
    <property type="molecule type" value="Genomic_DNA"/>
</dbReference>
<dbReference type="InterPro" id="IPR050250">
    <property type="entry name" value="Macrolide_Exporter_MacB"/>
</dbReference>
<organism evidence="9 10">
    <name type="scientific">Adhaeribacter pallidiroseus</name>
    <dbReference type="NCBI Taxonomy" id="2072847"/>
    <lineage>
        <taxon>Bacteria</taxon>
        <taxon>Pseudomonadati</taxon>
        <taxon>Bacteroidota</taxon>
        <taxon>Cytophagia</taxon>
        <taxon>Cytophagales</taxon>
        <taxon>Hymenobacteraceae</taxon>
        <taxon>Adhaeribacter</taxon>
    </lineage>
</organism>
<feature type="transmembrane region" description="Helical" evidence="6">
    <location>
        <begin position="383"/>
        <end position="410"/>
    </location>
</feature>
<keyword evidence="4 6" id="KW-1133">Transmembrane helix</keyword>
<dbReference type="AlphaFoldDB" id="A0A369QLF8"/>
<dbReference type="PANTHER" id="PTHR30572">
    <property type="entry name" value="MEMBRANE COMPONENT OF TRANSPORTER-RELATED"/>
    <property type="match status" value="1"/>
</dbReference>
<dbReference type="OrthoDB" id="5933722at2"/>
<feature type="domain" description="MacB-like periplasmic core" evidence="8">
    <location>
        <begin position="20"/>
        <end position="243"/>
    </location>
</feature>
<feature type="transmembrane region" description="Helical" evidence="6">
    <location>
        <begin position="21"/>
        <end position="40"/>
    </location>
</feature>
<evidence type="ECO:0000256" key="3">
    <source>
        <dbReference type="ARBA" id="ARBA00022692"/>
    </source>
</evidence>
<name>A0A369QLF8_9BACT</name>
<gene>
    <name evidence="9" type="ORF">AHMF7616_04174</name>
</gene>
<feature type="domain" description="ABC3 transporter permease C-terminal" evidence="7">
    <location>
        <begin position="703"/>
        <end position="812"/>
    </location>
</feature>
<feature type="domain" description="ABC3 transporter permease C-terminal" evidence="7">
    <location>
        <begin position="295"/>
        <end position="411"/>
    </location>
</feature>
<keyword evidence="9" id="KW-0067">ATP-binding</keyword>
<sequence>MWYNYLKVAFRTLWRNKFLSGINLFGLALGMAACLLILQYTSFEWSYDRFHGNSDRIYRLQLAHYTAGDLIEKSAKTEPELGPALKAAFPEVKEVTRAAPWLGGVVSTVGTDGEPRAFNESDLFFVDAAFLRLFTFPVIKGSVSALNEPNTVIITEKAAEKYFGTQNPLGKVLTLDNHNQGHHYKVTVRGVCQDVPANSHLKFSFLVSRQVTGQEGGPNTWSAYTYVLVAPHTKVARLEAKLAGFTTQNLAAQTGKLRYKQILSLQPLTRIHLYSRLAEEVPGSGNGQMVWFLTFMAGIILLIAYVNYINLATARATERAKEVGIRKVLGSRRGHLIRQFFLESLLLNLCSAALALGLVQIALPWFSRLVGIPGSFHLEPQYWFVGAFLGLLTVGALLAGIYPALVLSAYQPVQVLKGPVGKLSQGLTLRHSLVIFQFVVSVTLMAGTFTVYRQLNYMRHKDLGIDLTHTLIIAAPQARRETPEQEVTFYKKNERFQTEISHYPGITGITATSNVPGIAIDWAPRYFNRADVPNEAAVNRPTMAVGPEFIDQFHLTVMAGEKITPERAKQMAAREIAPIMLNEAAVRSCGFSSPAKAIGQVIFMRNGSGKNFKNEVVTVVRDFHQQSLKEAYTPLIFHVTENLGAVTHYALKVNSTHLNQTIAQIELTYKNLFPGSPFEYFFLDQFFNQQYQTDQQFGYVFGLFTGFAIFVACLGLFGLCLFTATQRTKEIGIRKVLGAPVSSILFLLAKDYMKLVLIANVLALPLAWWGMQEWLQNYAFRIPLTGWLFVVPAFIVLIIALLTVSTQTIKIALANPVEALRNE</sequence>
<dbReference type="PROSITE" id="PS51257">
    <property type="entry name" value="PROKAR_LIPOPROTEIN"/>
    <property type="match status" value="1"/>
</dbReference>
<feature type="transmembrane region" description="Helical" evidence="6">
    <location>
        <begin position="752"/>
        <end position="770"/>
    </location>
</feature>
<dbReference type="Proteomes" id="UP000253919">
    <property type="component" value="Unassembled WGS sequence"/>
</dbReference>
<comment type="subcellular location">
    <subcellularLocation>
        <location evidence="1">Cell membrane</location>
        <topology evidence="1">Multi-pass membrane protein</topology>
    </subcellularLocation>
</comment>
<evidence type="ECO:0000313" key="10">
    <source>
        <dbReference type="Proteomes" id="UP000253919"/>
    </source>
</evidence>
<accession>A0A369QLF8</accession>
<feature type="transmembrane region" description="Helical" evidence="6">
    <location>
        <begin position="697"/>
        <end position="724"/>
    </location>
</feature>